<protein>
    <submittedName>
        <fullName evidence="2">Uncharacterized protein</fullName>
    </submittedName>
</protein>
<accession>A0A9P4NZQ7</accession>
<evidence type="ECO:0000256" key="1">
    <source>
        <dbReference type="SAM" id="MobiDB-lite"/>
    </source>
</evidence>
<evidence type="ECO:0000313" key="3">
    <source>
        <dbReference type="Proteomes" id="UP000800235"/>
    </source>
</evidence>
<keyword evidence="3" id="KW-1185">Reference proteome</keyword>
<feature type="region of interest" description="Disordered" evidence="1">
    <location>
        <begin position="1"/>
        <end position="27"/>
    </location>
</feature>
<evidence type="ECO:0000313" key="2">
    <source>
        <dbReference type="EMBL" id="KAF2434625.1"/>
    </source>
</evidence>
<dbReference type="EMBL" id="MU007016">
    <property type="protein sequence ID" value="KAF2434625.1"/>
    <property type="molecule type" value="Genomic_DNA"/>
</dbReference>
<reference evidence="2" key="1">
    <citation type="journal article" date="2020" name="Stud. Mycol.">
        <title>101 Dothideomycetes genomes: a test case for predicting lifestyles and emergence of pathogens.</title>
        <authorList>
            <person name="Haridas S."/>
            <person name="Albert R."/>
            <person name="Binder M."/>
            <person name="Bloem J."/>
            <person name="Labutti K."/>
            <person name="Salamov A."/>
            <person name="Andreopoulos B."/>
            <person name="Baker S."/>
            <person name="Barry K."/>
            <person name="Bills G."/>
            <person name="Bluhm B."/>
            <person name="Cannon C."/>
            <person name="Castanera R."/>
            <person name="Culley D."/>
            <person name="Daum C."/>
            <person name="Ezra D."/>
            <person name="Gonzalez J."/>
            <person name="Henrissat B."/>
            <person name="Kuo A."/>
            <person name="Liang C."/>
            <person name="Lipzen A."/>
            <person name="Lutzoni F."/>
            <person name="Magnuson J."/>
            <person name="Mondo S."/>
            <person name="Nolan M."/>
            <person name="Ohm R."/>
            <person name="Pangilinan J."/>
            <person name="Park H.-J."/>
            <person name="Ramirez L."/>
            <person name="Alfaro M."/>
            <person name="Sun H."/>
            <person name="Tritt A."/>
            <person name="Yoshinaga Y."/>
            <person name="Zwiers L.-H."/>
            <person name="Turgeon B."/>
            <person name="Goodwin S."/>
            <person name="Spatafora J."/>
            <person name="Crous P."/>
            <person name="Grigoriev I."/>
        </authorList>
    </citation>
    <scope>NUCLEOTIDE SEQUENCE</scope>
    <source>
        <strain evidence="2">CBS 130266</strain>
    </source>
</reference>
<gene>
    <name evidence="2" type="ORF">EJ08DRAFT_730820</name>
</gene>
<feature type="compositionally biased region" description="Basic and acidic residues" evidence="1">
    <location>
        <begin position="1"/>
        <end position="19"/>
    </location>
</feature>
<feature type="compositionally biased region" description="Basic and acidic residues" evidence="1">
    <location>
        <begin position="89"/>
        <end position="105"/>
    </location>
</feature>
<dbReference type="AlphaFoldDB" id="A0A9P4NZQ7"/>
<comment type="caution">
    <text evidence="2">The sequence shown here is derived from an EMBL/GenBank/DDBJ whole genome shotgun (WGS) entry which is preliminary data.</text>
</comment>
<feature type="region of interest" description="Disordered" evidence="1">
    <location>
        <begin position="68"/>
        <end position="113"/>
    </location>
</feature>
<dbReference type="Proteomes" id="UP000800235">
    <property type="component" value="Unassembled WGS sequence"/>
</dbReference>
<organism evidence="2 3">
    <name type="scientific">Tothia fuscella</name>
    <dbReference type="NCBI Taxonomy" id="1048955"/>
    <lineage>
        <taxon>Eukaryota</taxon>
        <taxon>Fungi</taxon>
        <taxon>Dikarya</taxon>
        <taxon>Ascomycota</taxon>
        <taxon>Pezizomycotina</taxon>
        <taxon>Dothideomycetes</taxon>
        <taxon>Pleosporomycetidae</taxon>
        <taxon>Venturiales</taxon>
        <taxon>Cylindrosympodiaceae</taxon>
        <taxon>Tothia</taxon>
    </lineage>
</organism>
<name>A0A9P4NZQ7_9PEZI</name>
<sequence>MEEEQPKKSAAERRAERRALRALRKPRAFNENKHRKWKGEVQGLMAEADEYAAMMALTASVREVMGQSNGLERLEDVSLGITSQKRKRGGEELEENKRSRVEGSKPEQSVNEDFIFTSAKRKHDEGDSNVSKRHTAVFGDGTESLPQAQSEFLELGSIGRRRIRPGKREREAWRASRDLAQGQVELAGADLELQSHAISLPVRGPCPL</sequence>
<proteinExistence type="predicted"/>